<dbReference type="AlphaFoldDB" id="A0AB36DVZ9"/>
<evidence type="ECO:0008006" key="3">
    <source>
        <dbReference type="Google" id="ProtNLM"/>
    </source>
</evidence>
<proteinExistence type="predicted"/>
<dbReference type="EMBL" id="JTJQ01000017">
    <property type="protein sequence ID" value="OBX01118.1"/>
    <property type="molecule type" value="Genomic_DNA"/>
</dbReference>
<keyword evidence="2" id="KW-1185">Reference proteome</keyword>
<sequence>MQVFHILPLVYEKKIIRKKNYPNISKKLGAISFGRRLILLVVAVVLQFQLFANTSSNNKHLIS</sequence>
<gene>
    <name evidence="1" type="ORF">QV05_06065</name>
</gene>
<protein>
    <recommendedName>
        <fullName evidence="3">ESPR domain-containing protein</fullName>
    </recommendedName>
</protein>
<reference evidence="1 2" key="1">
    <citation type="submission" date="2014-11" db="EMBL/GenBank/DDBJ databases">
        <title>Pan-genome of Gallibacterium spp.</title>
        <authorList>
            <person name="Kudirkiene E."/>
            <person name="Bojesen A.M."/>
        </authorList>
    </citation>
    <scope>NUCLEOTIDE SEQUENCE [LARGE SCALE GENOMIC DNA]</scope>
    <source>
        <strain evidence="1 2">Gerl. 2740/89</strain>
    </source>
</reference>
<evidence type="ECO:0000313" key="2">
    <source>
        <dbReference type="Proteomes" id="UP000092594"/>
    </source>
</evidence>
<comment type="caution">
    <text evidence="1">The sequence shown here is derived from an EMBL/GenBank/DDBJ whole genome shotgun (WGS) entry which is preliminary data.</text>
</comment>
<accession>A0AB36DVZ9</accession>
<name>A0AB36DVZ9_9PAST</name>
<organism evidence="1 2">
    <name type="scientific">Gallibacterium genomosp. 1</name>
    <dbReference type="NCBI Taxonomy" id="155515"/>
    <lineage>
        <taxon>Bacteria</taxon>
        <taxon>Pseudomonadati</taxon>
        <taxon>Pseudomonadota</taxon>
        <taxon>Gammaproteobacteria</taxon>
        <taxon>Pasteurellales</taxon>
        <taxon>Pasteurellaceae</taxon>
        <taxon>Gallibacterium</taxon>
    </lineage>
</organism>
<evidence type="ECO:0000313" key="1">
    <source>
        <dbReference type="EMBL" id="OBX01118.1"/>
    </source>
</evidence>
<dbReference type="Proteomes" id="UP000092594">
    <property type="component" value="Unassembled WGS sequence"/>
</dbReference>